<dbReference type="InterPro" id="IPR007278">
    <property type="entry name" value="DUF397"/>
</dbReference>
<name>A0A931DFI7_9ACTN</name>
<dbReference type="Proteomes" id="UP000614047">
    <property type="component" value="Unassembled WGS sequence"/>
</dbReference>
<dbReference type="EMBL" id="JADOUA010000001">
    <property type="protein sequence ID" value="MBG6087688.1"/>
    <property type="molecule type" value="Genomic_DNA"/>
</dbReference>
<feature type="domain" description="DUF397" evidence="2">
    <location>
        <begin position="7"/>
        <end position="59"/>
    </location>
</feature>
<dbReference type="AlphaFoldDB" id="A0A931DFI7"/>
<feature type="compositionally biased region" description="Basic residues" evidence="1">
    <location>
        <begin position="1"/>
        <end position="12"/>
    </location>
</feature>
<reference evidence="3" key="1">
    <citation type="submission" date="2020-11" db="EMBL/GenBank/DDBJ databases">
        <title>Sequencing the genomes of 1000 actinobacteria strains.</title>
        <authorList>
            <person name="Klenk H.-P."/>
        </authorList>
    </citation>
    <scope>NUCLEOTIDE SEQUENCE</scope>
    <source>
        <strain evidence="3">DSM 43175</strain>
    </source>
</reference>
<dbReference type="RefSeq" id="WP_197010512.1">
    <property type="nucleotide sequence ID" value="NZ_BAABES010000008.1"/>
</dbReference>
<organism evidence="3 4">
    <name type="scientific">Actinomadura viridis</name>
    <dbReference type="NCBI Taxonomy" id="58110"/>
    <lineage>
        <taxon>Bacteria</taxon>
        <taxon>Bacillati</taxon>
        <taxon>Actinomycetota</taxon>
        <taxon>Actinomycetes</taxon>
        <taxon>Streptosporangiales</taxon>
        <taxon>Thermomonosporaceae</taxon>
        <taxon>Actinomadura</taxon>
    </lineage>
</organism>
<dbReference type="Pfam" id="PF04149">
    <property type="entry name" value="DUF397"/>
    <property type="match status" value="1"/>
</dbReference>
<sequence length="63" mass="6951">MTKHFTGWRKSRHSDPNGGCVEAGRAADGTIGVRDSKGDLSIMLEFAPKDWATFLNSLRETRA</sequence>
<evidence type="ECO:0000313" key="4">
    <source>
        <dbReference type="Proteomes" id="UP000614047"/>
    </source>
</evidence>
<evidence type="ECO:0000259" key="2">
    <source>
        <dbReference type="Pfam" id="PF04149"/>
    </source>
</evidence>
<comment type="caution">
    <text evidence="3">The sequence shown here is derived from an EMBL/GenBank/DDBJ whole genome shotgun (WGS) entry which is preliminary data.</text>
</comment>
<gene>
    <name evidence="3" type="ORF">IW256_001801</name>
</gene>
<evidence type="ECO:0000313" key="3">
    <source>
        <dbReference type="EMBL" id="MBG6087688.1"/>
    </source>
</evidence>
<feature type="region of interest" description="Disordered" evidence="1">
    <location>
        <begin position="1"/>
        <end position="23"/>
    </location>
</feature>
<protein>
    <recommendedName>
        <fullName evidence="2">DUF397 domain-containing protein</fullName>
    </recommendedName>
</protein>
<evidence type="ECO:0000256" key="1">
    <source>
        <dbReference type="SAM" id="MobiDB-lite"/>
    </source>
</evidence>
<accession>A0A931DFI7</accession>
<proteinExistence type="predicted"/>
<keyword evidence="4" id="KW-1185">Reference proteome</keyword>